<dbReference type="RefSeq" id="WP_209605949.1">
    <property type="nucleotide sequence ID" value="NZ_JAGILA010000009.1"/>
</dbReference>
<sequence>MRAFVVGVAGYPTAKEGRGIIYKLGVPDVPCAASAARRMADWLYVNRDALTPKLASIHLLVTDGEADYLRIPYAFQDFPGGPVHPASSDAVERAGEDWVDSFQEGDSAFCFISGHGAVRANDAVVFLDDLNSDKRDPWGSHINVTEVARAFKANQAVRAAYFFVDACQEFSKDFALSNTESIRIIRPLEQDQLKYAREKVLLISAASAGMFAYEGDWPEDRKNPLHPSVTIGRFTQVLIDALDGASARFDDVKWVVDTGKWKLHTDLKYLYGRRVTWTTEPFEPVLLIDQNNYFPLLVPPNPRIPIFVLTDPERLMSTYRFHVHDANGILLISCPLNHPSTWMFDISPSPHYLIADNGNGQPRQYELKPSGPIFDKRIPVP</sequence>
<feature type="domain" description="Peptidase C14 caspase" evidence="1">
    <location>
        <begin position="88"/>
        <end position="240"/>
    </location>
</feature>
<dbReference type="EMBL" id="JAGILA010000009">
    <property type="protein sequence ID" value="MBP2238695.1"/>
    <property type="molecule type" value="Genomic_DNA"/>
</dbReference>
<dbReference type="InterPro" id="IPR011600">
    <property type="entry name" value="Pept_C14_caspase"/>
</dbReference>
<comment type="caution">
    <text evidence="2">The sequence shown here is derived from an EMBL/GenBank/DDBJ whole genome shotgun (WGS) entry which is preliminary data.</text>
</comment>
<proteinExistence type="predicted"/>
<evidence type="ECO:0000313" key="2">
    <source>
        <dbReference type="EMBL" id="MBP2238695.1"/>
    </source>
</evidence>
<keyword evidence="3" id="KW-1185">Reference proteome</keyword>
<dbReference type="InterPro" id="IPR029030">
    <property type="entry name" value="Caspase-like_dom_sf"/>
</dbReference>
<dbReference type="SUPFAM" id="SSF52129">
    <property type="entry name" value="Caspase-like"/>
    <property type="match status" value="1"/>
</dbReference>
<dbReference type="Gene3D" id="3.40.50.1460">
    <property type="match status" value="1"/>
</dbReference>
<gene>
    <name evidence="2" type="ORF">J2Z31_005236</name>
</gene>
<dbReference type="Proteomes" id="UP000730739">
    <property type="component" value="Unassembled WGS sequence"/>
</dbReference>
<accession>A0ABS4R8P3</accession>
<protein>
    <recommendedName>
        <fullName evidence="1">Peptidase C14 caspase domain-containing protein</fullName>
    </recommendedName>
</protein>
<evidence type="ECO:0000259" key="1">
    <source>
        <dbReference type="Pfam" id="PF00656"/>
    </source>
</evidence>
<name>A0ABS4R8P3_9HYPH</name>
<organism evidence="2 3">
    <name type="scientific">Sinorhizobium kostiense</name>
    <dbReference type="NCBI Taxonomy" id="76747"/>
    <lineage>
        <taxon>Bacteria</taxon>
        <taxon>Pseudomonadati</taxon>
        <taxon>Pseudomonadota</taxon>
        <taxon>Alphaproteobacteria</taxon>
        <taxon>Hyphomicrobiales</taxon>
        <taxon>Rhizobiaceae</taxon>
        <taxon>Sinorhizobium/Ensifer group</taxon>
        <taxon>Sinorhizobium</taxon>
    </lineage>
</organism>
<reference evidence="2 3" key="1">
    <citation type="submission" date="2021-03" db="EMBL/GenBank/DDBJ databases">
        <title>Genomic Encyclopedia of Type Strains, Phase IV (KMG-IV): sequencing the most valuable type-strain genomes for metagenomic binning, comparative biology and taxonomic classification.</title>
        <authorList>
            <person name="Goeker M."/>
        </authorList>
    </citation>
    <scope>NUCLEOTIDE SEQUENCE [LARGE SCALE GENOMIC DNA]</scope>
    <source>
        <strain evidence="2 3">DSM 13372</strain>
    </source>
</reference>
<dbReference type="Pfam" id="PF00656">
    <property type="entry name" value="Peptidase_C14"/>
    <property type="match status" value="1"/>
</dbReference>
<evidence type="ECO:0000313" key="3">
    <source>
        <dbReference type="Proteomes" id="UP000730739"/>
    </source>
</evidence>